<dbReference type="PANTHER" id="PTHR45431:SF3">
    <property type="entry name" value="RHODANESE-LIKE DOMAIN-CONTAINING PROTEIN 15, CHLOROPLASTIC"/>
    <property type="match status" value="1"/>
</dbReference>
<dbReference type="Proteomes" id="UP001139263">
    <property type="component" value="Unassembled WGS sequence"/>
</dbReference>
<keyword evidence="2" id="KW-0808">Transferase</keyword>
<organism evidence="2 3">
    <name type="scientific">Sulfoacidibacillus ferrooxidans</name>
    <dbReference type="NCBI Taxonomy" id="2005001"/>
    <lineage>
        <taxon>Bacteria</taxon>
        <taxon>Bacillati</taxon>
        <taxon>Bacillota</taxon>
        <taxon>Bacilli</taxon>
        <taxon>Bacillales</taxon>
        <taxon>Alicyclobacillaceae</taxon>
        <taxon>Sulfoacidibacillus</taxon>
    </lineage>
</organism>
<dbReference type="CDD" id="cd00158">
    <property type="entry name" value="RHOD"/>
    <property type="match status" value="1"/>
</dbReference>
<reference evidence="2" key="1">
    <citation type="submission" date="2022-03" db="EMBL/GenBank/DDBJ databases">
        <title>Draft Genome Sequence of Firmicute Strain S0AB, a Heterotrophic Iron/Sulfur-Oxidizing Extreme Acidophile.</title>
        <authorList>
            <person name="Vergara E."/>
            <person name="Pakostova E."/>
            <person name="Johnson D.B."/>
            <person name="Holmes D.S."/>
        </authorList>
    </citation>
    <scope>NUCLEOTIDE SEQUENCE</scope>
    <source>
        <strain evidence="2">S0AB</strain>
    </source>
</reference>
<protein>
    <submittedName>
        <fullName evidence="2">Adenylyltransferase/sulfurtransferase MoeZ</fullName>
    </submittedName>
</protein>
<keyword evidence="3" id="KW-1185">Reference proteome</keyword>
<gene>
    <name evidence="2" type="primary">moeZ</name>
    <name evidence="2" type="ORF">MM817_02605</name>
</gene>
<keyword evidence="2" id="KW-0548">Nucleotidyltransferase</keyword>
<dbReference type="Gene3D" id="3.40.250.10">
    <property type="entry name" value="Rhodanese-like domain"/>
    <property type="match status" value="1"/>
</dbReference>
<evidence type="ECO:0000259" key="1">
    <source>
        <dbReference type="PROSITE" id="PS50206"/>
    </source>
</evidence>
<dbReference type="RefSeq" id="WP_241715870.1">
    <property type="nucleotide sequence ID" value="NZ_JALBUF010000011.1"/>
</dbReference>
<dbReference type="Pfam" id="PF00581">
    <property type="entry name" value="Rhodanese"/>
    <property type="match status" value="1"/>
</dbReference>
<dbReference type="GO" id="GO:0016779">
    <property type="term" value="F:nucleotidyltransferase activity"/>
    <property type="evidence" value="ECO:0007669"/>
    <property type="project" value="UniProtKB-KW"/>
</dbReference>
<dbReference type="InterPro" id="IPR052367">
    <property type="entry name" value="Thiosulfate_ST/Rhodanese-like"/>
</dbReference>
<name>A0A9X1VBM2_9BACL</name>
<sequence length="115" mass="13229">MNLLNLFRHPNQLIDLTPQEVQNKSVHGASYIIDVRSKGEYQSGHIDGAQHYPLGQEHEILNHFSKEDHIILICKTGHRSQAAANELFKLGFIHVSHLKGGMDKWKREEKPVRKE</sequence>
<comment type="caution">
    <text evidence="2">The sequence shown here is derived from an EMBL/GenBank/DDBJ whole genome shotgun (WGS) entry which is preliminary data.</text>
</comment>
<evidence type="ECO:0000313" key="2">
    <source>
        <dbReference type="EMBL" id="MCI0184310.1"/>
    </source>
</evidence>
<evidence type="ECO:0000313" key="3">
    <source>
        <dbReference type="Proteomes" id="UP001139263"/>
    </source>
</evidence>
<dbReference type="SMART" id="SM00450">
    <property type="entry name" value="RHOD"/>
    <property type="match status" value="1"/>
</dbReference>
<dbReference type="SUPFAM" id="SSF52821">
    <property type="entry name" value="Rhodanese/Cell cycle control phosphatase"/>
    <property type="match status" value="1"/>
</dbReference>
<dbReference type="AlphaFoldDB" id="A0A9X1VBM2"/>
<proteinExistence type="predicted"/>
<feature type="domain" description="Rhodanese" evidence="1">
    <location>
        <begin position="26"/>
        <end position="114"/>
    </location>
</feature>
<dbReference type="PROSITE" id="PS50206">
    <property type="entry name" value="RHODANESE_3"/>
    <property type="match status" value="1"/>
</dbReference>
<accession>A0A9X1VBM2</accession>
<dbReference type="InterPro" id="IPR001763">
    <property type="entry name" value="Rhodanese-like_dom"/>
</dbReference>
<dbReference type="InterPro" id="IPR036873">
    <property type="entry name" value="Rhodanese-like_dom_sf"/>
</dbReference>
<dbReference type="PANTHER" id="PTHR45431">
    <property type="entry name" value="RHODANESE-LIKE DOMAIN-CONTAINING PROTEIN 15, CHLOROPLASTIC"/>
    <property type="match status" value="1"/>
</dbReference>
<dbReference type="EMBL" id="JALBUF010000011">
    <property type="protein sequence ID" value="MCI0184310.1"/>
    <property type="molecule type" value="Genomic_DNA"/>
</dbReference>